<evidence type="ECO:0000256" key="3">
    <source>
        <dbReference type="ARBA" id="ARBA00023163"/>
    </source>
</evidence>
<dbReference type="InterPro" id="IPR001034">
    <property type="entry name" value="DeoR_HTH"/>
</dbReference>
<dbReference type="PANTHER" id="PTHR34580:SF3">
    <property type="entry name" value="PROTEIN PAFB"/>
    <property type="match status" value="1"/>
</dbReference>
<dbReference type="InterPro" id="IPR028349">
    <property type="entry name" value="PafC-like"/>
</dbReference>
<keyword evidence="3" id="KW-0804">Transcription</keyword>
<dbReference type="GO" id="GO:0003677">
    <property type="term" value="F:DNA binding"/>
    <property type="evidence" value="ECO:0007669"/>
    <property type="project" value="UniProtKB-KW"/>
</dbReference>
<dbReference type="AlphaFoldDB" id="A0A1I0XA79"/>
<evidence type="ECO:0000256" key="1">
    <source>
        <dbReference type="ARBA" id="ARBA00023015"/>
    </source>
</evidence>
<dbReference type="PANTHER" id="PTHR34580">
    <property type="match status" value="1"/>
</dbReference>
<dbReference type="Gene3D" id="1.10.10.10">
    <property type="entry name" value="Winged helix-like DNA-binding domain superfamily/Winged helix DNA-binding domain"/>
    <property type="match status" value="1"/>
</dbReference>
<proteinExistence type="predicted"/>
<keyword evidence="6" id="KW-1185">Reference proteome</keyword>
<dbReference type="EMBL" id="FOKA01000004">
    <property type="protein sequence ID" value="SFA97577.1"/>
    <property type="molecule type" value="Genomic_DNA"/>
</dbReference>
<dbReference type="RefSeq" id="WP_090031640.1">
    <property type="nucleotide sequence ID" value="NZ_BONM01000017.1"/>
</dbReference>
<dbReference type="Pfam" id="PF13280">
    <property type="entry name" value="WYL"/>
    <property type="match status" value="1"/>
</dbReference>
<evidence type="ECO:0000259" key="4">
    <source>
        <dbReference type="PROSITE" id="PS51000"/>
    </source>
</evidence>
<dbReference type="PROSITE" id="PS00894">
    <property type="entry name" value="HTH_DEOR_1"/>
    <property type="match status" value="1"/>
</dbReference>
<dbReference type="InterPro" id="IPR036390">
    <property type="entry name" value="WH_DNA-bd_sf"/>
</dbReference>
<dbReference type="Proteomes" id="UP000199012">
    <property type="component" value="Unassembled WGS sequence"/>
</dbReference>
<feature type="domain" description="HTH deoR-type" evidence="4">
    <location>
        <begin position="4"/>
        <end position="59"/>
    </location>
</feature>
<gene>
    <name evidence="5" type="ORF">SAMN05421867_104223</name>
</gene>
<keyword evidence="1" id="KW-0805">Transcription regulation</keyword>
<dbReference type="InterPro" id="IPR036388">
    <property type="entry name" value="WH-like_DNA-bd_sf"/>
</dbReference>
<dbReference type="Pfam" id="PF08279">
    <property type="entry name" value="HTH_11"/>
    <property type="match status" value="1"/>
</dbReference>
<dbReference type="InterPro" id="IPR026881">
    <property type="entry name" value="WYL_dom"/>
</dbReference>
<dbReference type="InterPro" id="IPR013196">
    <property type="entry name" value="HTH_11"/>
</dbReference>
<dbReference type="PIRSF" id="PIRSF016838">
    <property type="entry name" value="PafC"/>
    <property type="match status" value="1"/>
</dbReference>
<name>A0A1I0XA79_9CELL</name>
<dbReference type="InterPro" id="IPR057727">
    <property type="entry name" value="WCX_dom"/>
</dbReference>
<dbReference type="SUPFAM" id="SSF46785">
    <property type="entry name" value="Winged helix' DNA-binding domain"/>
    <property type="match status" value="1"/>
</dbReference>
<dbReference type="GO" id="GO:0003700">
    <property type="term" value="F:DNA-binding transcription factor activity"/>
    <property type="evidence" value="ECO:0007669"/>
    <property type="project" value="InterPro"/>
</dbReference>
<keyword evidence="2 5" id="KW-0238">DNA-binding</keyword>
<dbReference type="InterPro" id="IPR018356">
    <property type="entry name" value="Tscrpt_reg_HTH_DeoR_CS"/>
</dbReference>
<accession>A0A1I0XA79</accession>
<sequence length="332" mass="35445">MSGTPGRLLALLSLLQARRDWPGAVLAERLEVSARTVRRDVDRLRELGYPVRATTGPDGGYRLEAGAHVPPLLFNDEQAVALAVALQRVTVGGADTSDAAVRALATVRQVLPARLRAQVDAVHVTAMTPPGGAGAAVDPAVLLAVAAAARDRQVLRFGYGTSPVDEDPDVREPRPPRRVEPHHVLARAGRLYLLCWDLDADAWRTFRLDRMRPRVPVGPRFVPRPVPGGDPAAFVAASFRGADEPGRDGGWPCRGEVVLHAPAAAVAPFVEDGVVEPLDDDRCRLLVGSWSWPALAASLLRYDVDVEVLAPPELAGAFADLAGRCARAAKLA</sequence>
<dbReference type="PROSITE" id="PS51000">
    <property type="entry name" value="HTH_DEOR_2"/>
    <property type="match status" value="1"/>
</dbReference>
<dbReference type="PROSITE" id="PS52050">
    <property type="entry name" value="WYL"/>
    <property type="match status" value="1"/>
</dbReference>
<organism evidence="5 6">
    <name type="scientific">Cellulomonas marina</name>
    <dbReference type="NCBI Taxonomy" id="988821"/>
    <lineage>
        <taxon>Bacteria</taxon>
        <taxon>Bacillati</taxon>
        <taxon>Actinomycetota</taxon>
        <taxon>Actinomycetes</taxon>
        <taxon>Micrococcales</taxon>
        <taxon>Cellulomonadaceae</taxon>
        <taxon>Cellulomonas</taxon>
    </lineage>
</organism>
<reference evidence="5 6" key="1">
    <citation type="submission" date="2016-10" db="EMBL/GenBank/DDBJ databases">
        <authorList>
            <person name="de Groot N.N."/>
        </authorList>
    </citation>
    <scope>NUCLEOTIDE SEQUENCE [LARGE SCALE GENOMIC DNA]</scope>
    <source>
        <strain evidence="5 6">CGMCC 4.6945</strain>
    </source>
</reference>
<evidence type="ECO:0000313" key="5">
    <source>
        <dbReference type="EMBL" id="SFA97577.1"/>
    </source>
</evidence>
<dbReference type="OrthoDB" id="8555652at2"/>
<dbReference type="Pfam" id="PF25583">
    <property type="entry name" value="WCX"/>
    <property type="match status" value="1"/>
</dbReference>
<dbReference type="InterPro" id="IPR051534">
    <property type="entry name" value="CBASS_pafABC_assoc_protein"/>
</dbReference>
<dbReference type="STRING" id="988821.SAMN05421867_104223"/>
<protein>
    <submittedName>
        <fullName evidence="5">Predicted DNA-binding transcriptional regulator YafY, contains an HTH and WYL domains</fullName>
    </submittedName>
</protein>
<evidence type="ECO:0000256" key="2">
    <source>
        <dbReference type="ARBA" id="ARBA00023125"/>
    </source>
</evidence>
<evidence type="ECO:0000313" key="6">
    <source>
        <dbReference type="Proteomes" id="UP000199012"/>
    </source>
</evidence>